<evidence type="ECO:0000256" key="2">
    <source>
        <dbReference type="SAM" id="SignalP"/>
    </source>
</evidence>
<accession>A0A2I0IB94</accession>
<feature type="compositionally biased region" description="Polar residues" evidence="1">
    <location>
        <begin position="67"/>
        <end position="78"/>
    </location>
</feature>
<sequence>MGIAGSIRNSTRTVLLVMVLVSALSFMVRGRMVPSAGNQKVSDFTTPRVLSAEGDSAPESINGGGNSTTDKVFTTASAGPSRKGSGH</sequence>
<keyword evidence="2" id="KW-0732">Signal</keyword>
<proteinExistence type="predicted"/>
<gene>
    <name evidence="3" type="ORF">CRG98_038374</name>
</gene>
<organism evidence="3 4">
    <name type="scientific">Punica granatum</name>
    <name type="common">Pomegranate</name>
    <dbReference type="NCBI Taxonomy" id="22663"/>
    <lineage>
        <taxon>Eukaryota</taxon>
        <taxon>Viridiplantae</taxon>
        <taxon>Streptophyta</taxon>
        <taxon>Embryophyta</taxon>
        <taxon>Tracheophyta</taxon>
        <taxon>Spermatophyta</taxon>
        <taxon>Magnoliopsida</taxon>
        <taxon>eudicotyledons</taxon>
        <taxon>Gunneridae</taxon>
        <taxon>Pentapetalae</taxon>
        <taxon>rosids</taxon>
        <taxon>malvids</taxon>
        <taxon>Myrtales</taxon>
        <taxon>Lythraceae</taxon>
        <taxon>Punica</taxon>
    </lineage>
</organism>
<name>A0A2I0IB94_PUNGR</name>
<feature type="compositionally biased region" description="Polar residues" evidence="1">
    <location>
        <begin position="36"/>
        <end position="45"/>
    </location>
</feature>
<feature type="chain" id="PRO_5014197427" evidence="2">
    <location>
        <begin position="31"/>
        <end position="87"/>
    </location>
</feature>
<feature type="region of interest" description="Disordered" evidence="1">
    <location>
        <begin position="36"/>
        <end position="87"/>
    </location>
</feature>
<dbReference type="Proteomes" id="UP000233551">
    <property type="component" value="Unassembled WGS sequence"/>
</dbReference>
<keyword evidence="4" id="KW-1185">Reference proteome</keyword>
<protein>
    <submittedName>
        <fullName evidence="3">Uncharacterized protein</fullName>
    </submittedName>
</protein>
<evidence type="ECO:0000256" key="1">
    <source>
        <dbReference type="SAM" id="MobiDB-lite"/>
    </source>
</evidence>
<feature type="signal peptide" evidence="2">
    <location>
        <begin position="1"/>
        <end position="30"/>
    </location>
</feature>
<evidence type="ECO:0000313" key="4">
    <source>
        <dbReference type="Proteomes" id="UP000233551"/>
    </source>
</evidence>
<dbReference type="AlphaFoldDB" id="A0A2I0IB94"/>
<comment type="caution">
    <text evidence="3">The sequence shown here is derived from an EMBL/GenBank/DDBJ whole genome shotgun (WGS) entry which is preliminary data.</text>
</comment>
<dbReference type="EMBL" id="PGOL01003425">
    <property type="protein sequence ID" value="PKI41262.1"/>
    <property type="molecule type" value="Genomic_DNA"/>
</dbReference>
<evidence type="ECO:0000313" key="3">
    <source>
        <dbReference type="EMBL" id="PKI41262.1"/>
    </source>
</evidence>
<reference evidence="3 4" key="1">
    <citation type="submission" date="2017-11" db="EMBL/GenBank/DDBJ databases">
        <title>De-novo sequencing of pomegranate (Punica granatum L.) genome.</title>
        <authorList>
            <person name="Akparov Z."/>
            <person name="Amiraslanov A."/>
            <person name="Hajiyeva S."/>
            <person name="Abbasov M."/>
            <person name="Kaur K."/>
            <person name="Hamwieh A."/>
            <person name="Solovyev V."/>
            <person name="Salamov A."/>
            <person name="Braich B."/>
            <person name="Kosarev P."/>
            <person name="Mahmoud A."/>
            <person name="Hajiyev E."/>
            <person name="Babayeva S."/>
            <person name="Izzatullayeva V."/>
            <person name="Mammadov A."/>
            <person name="Mammadov A."/>
            <person name="Sharifova S."/>
            <person name="Ojaghi J."/>
            <person name="Eynullazada K."/>
            <person name="Bayramov B."/>
            <person name="Abdulazimova A."/>
            <person name="Shahmuradov I."/>
        </authorList>
    </citation>
    <scope>NUCLEOTIDE SEQUENCE [LARGE SCALE GENOMIC DNA]</scope>
    <source>
        <strain evidence="4">cv. AG2017</strain>
        <tissue evidence="3">Leaf</tissue>
    </source>
</reference>